<dbReference type="PANTHER" id="PTHR35176:SF6">
    <property type="entry name" value="HEME OXYGENASE HI_0854-RELATED"/>
    <property type="match status" value="1"/>
</dbReference>
<dbReference type="RefSeq" id="WP_253859539.1">
    <property type="nucleotide sequence ID" value="NZ_BAAALM010000004.1"/>
</dbReference>
<comment type="caution">
    <text evidence="3">The sequence shown here is derived from an EMBL/GenBank/DDBJ whole genome shotgun (WGS) entry which is preliminary data.</text>
</comment>
<dbReference type="InterPro" id="IPR052019">
    <property type="entry name" value="F420H2_bilvrd_red/Heme_oxyg"/>
</dbReference>
<gene>
    <name evidence="3" type="ORF">GCM10009675_08150</name>
</gene>
<evidence type="ECO:0000313" key="3">
    <source>
        <dbReference type="EMBL" id="GAA1195583.1"/>
    </source>
</evidence>
<evidence type="ECO:0000313" key="4">
    <source>
        <dbReference type="Proteomes" id="UP001500467"/>
    </source>
</evidence>
<sequence length="164" mass="18137">MSRRDQIRMSGDEVRAYFAEQRVIDVATMNPNGRPHLAPLWYFPREAGAGENDGVPALVTWTYRKSQKIANLQRLPQATVLIESGDTYERLRGVSMECDVAFVDDAAETAEIGTALAMRYAGLEGDPPDDLKAGISHQAPKRIGLVFTPTKIVSWDHTKLGGTY</sequence>
<keyword evidence="4" id="KW-1185">Reference proteome</keyword>
<organism evidence="3 4">
    <name type="scientific">Prauserella alba</name>
    <dbReference type="NCBI Taxonomy" id="176898"/>
    <lineage>
        <taxon>Bacteria</taxon>
        <taxon>Bacillati</taxon>
        <taxon>Actinomycetota</taxon>
        <taxon>Actinomycetes</taxon>
        <taxon>Pseudonocardiales</taxon>
        <taxon>Pseudonocardiaceae</taxon>
        <taxon>Prauserella</taxon>
    </lineage>
</organism>
<dbReference type="Gene3D" id="2.30.110.10">
    <property type="entry name" value="Electron Transport, Fmn-binding Protein, Chain A"/>
    <property type="match status" value="1"/>
</dbReference>
<evidence type="ECO:0000259" key="2">
    <source>
        <dbReference type="Pfam" id="PF01243"/>
    </source>
</evidence>
<feature type="domain" description="Pyridoxamine 5'-phosphate oxidase N-terminal" evidence="2">
    <location>
        <begin position="12"/>
        <end position="155"/>
    </location>
</feature>
<accession>A0ABN1V599</accession>
<name>A0ABN1V599_9PSEU</name>
<proteinExistence type="predicted"/>
<dbReference type="SUPFAM" id="SSF50475">
    <property type="entry name" value="FMN-binding split barrel"/>
    <property type="match status" value="1"/>
</dbReference>
<dbReference type="PANTHER" id="PTHR35176">
    <property type="entry name" value="HEME OXYGENASE HI_0854-RELATED"/>
    <property type="match status" value="1"/>
</dbReference>
<evidence type="ECO:0000256" key="1">
    <source>
        <dbReference type="ARBA" id="ARBA00023002"/>
    </source>
</evidence>
<dbReference type="InterPro" id="IPR011576">
    <property type="entry name" value="Pyridox_Oxase_N"/>
</dbReference>
<dbReference type="EMBL" id="BAAALM010000004">
    <property type="protein sequence ID" value="GAA1195583.1"/>
    <property type="molecule type" value="Genomic_DNA"/>
</dbReference>
<dbReference type="Proteomes" id="UP001500467">
    <property type="component" value="Unassembled WGS sequence"/>
</dbReference>
<dbReference type="Pfam" id="PF01243">
    <property type="entry name" value="PNPOx_N"/>
    <property type="match status" value="1"/>
</dbReference>
<keyword evidence="1" id="KW-0560">Oxidoreductase</keyword>
<dbReference type="InterPro" id="IPR012349">
    <property type="entry name" value="Split_barrel_FMN-bd"/>
</dbReference>
<protein>
    <submittedName>
        <fullName evidence="3">PPOX class F420-dependent oxidoreductase</fullName>
    </submittedName>
</protein>
<reference evidence="3 4" key="1">
    <citation type="journal article" date="2019" name="Int. J. Syst. Evol. Microbiol.">
        <title>The Global Catalogue of Microorganisms (GCM) 10K type strain sequencing project: providing services to taxonomists for standard genome sequencing and annotation.</title>
        <authorList>
            <consortium name="The Broad Institute Genomics Platform"/>
            <consortium name="The Broad Institute Genome Sequencing Center for Infectious Disease"/>
            <person name="Wu L."/>
            <person name="Ma J."/>
        </authorList>
    </citation>
    <scope>NUCLEOTIDE SEQUENCE [LARGE SCALE GENOMIC DNA]</scope>
    <source>
        <strain evidence="3 4">JCM 13022</strain>
    </source>
</reference>